<dbReference type="OrthoDB" id="18679at2759"/>
<feature type="compositionally biased region" description="Basic and acidic residues" evidence="7">
    <location>
        <begin position="239"/>
        <end position="252"/>
    </location>
</feature>
<proteinExistence type="inferred from homology"/>
<evidence type="ECO:0000313" key="10">
    <source>
        <dbReference type="Proteomes" id="UP000031516"/>
    </source>
</evidence>
<dbReference type="CDD" id="cd15886">
    <property type="entry name" value="SNARE_SEC9N"/>
    <property type="match status" value="1"/>
</dbReference>
<evidence type="ECO:0000256" key="4">
    <source>
        <dbReference type="ARBA" id="ARBA00023054"/>
    </source>
</evidence>
<feature type="coiled-coil region" evidence="6">
    <location>
        <begin position="369"/>
        <end position="399"/>
    </location>
</feature>
<feature type="compositionally biased region" description="Polar residues" evidence="7">
    <location>
        <begin position="152"/>
        <end position="164"/>
    </location>
</feature>
<evidence type="ECO:0000256" key="5">
    <source>
        <dbReference type="ARBA" id="ARBA00072549"/>
    </source>
</evidence>
<feature type="compositionally biased region" description="Polar residues" evidence="7">
    <location>
        <begin position="177"/>
        <end position="206"/>
    </location>
</feature>
<dbReference type="GO" id="GO:0005886">
    <property type="term" value="C:plasma membrane"/>
    <property type="evidence" value="ECO:0007669"/>
    <property type="project" value="TreeGrafter"/>
</dbReference>
<keyword evidence="10" id="KW-1185">Reference proteome</keyword>
<gene>
    <name evidence="9" type="ORF">KLDO_g1778</name>
</gene>
<dbReference type="Proteomes" id="UP000031516">
    <property type="component" value="Unassembled WGS sequence"/>
</dbReference>
<feature type="domain" description="T-SNARE coiled-coil homology" evidence="8">
    <location>
        <begin position="485"/>
        <end position="547"/>
    </location>
</feature>
<dbReference type="GO" id="GO:0019905">
    <property type="term" value="F:syntaxin binding"/>
    <property type="evidence" value="ECO:0007669"/>
    <property type="project" value="TreeGrafter"/>
</dbReference>
<dbReference type="InterPro" id="IPR000727">
    <property type="entry name" value="T_SNARE_dom"/>
</dbReference>
<dbReference type="PANTHER" id="PTHR19305">
    <property type="entry name" value="SYNAPTOSOMAL ASSOCIATED PROTEIN"/>
    <property type="match status" value="1"/>
</dbReference>
<evidence type="ECO:0000256" key="3">
    <source>
        <dbReference type="ARBA" id="ARBA00022927"/>
    </source>
</evidence>
<feature type="compositionally biased region" description="Polar residues" evidence="7">
    <location>
        <begin position="80"/>
        <end position="92"/>
    </location>
</feature>
<sequence>MGIKRFFKIKPPPEASTEENREYLNEMGISTKMESSNRREKFAAYGKFASDKVKSKVYAPEGYEKYANPGAEPSEEQTLDDLNNSPYDQVSMVNNRNAAANVRHTGNYVDPYGGNSSASPYGGNSASPYGNSSNASPYGDSGSSPYDAGYNAPTQQANPYGTTINNSNVNNNSYSSATPRASSQKPSNPYANMNNQDPYGATSSSRPARVNAYKTTSASASASASAVPSTSNSVPKRSVSKDREFNFERAGGEDEIDLNDTIRPDTYSTTGAQGNGFADDDDLNNSIHENDGIGYSENKGYQTFDELQRENEHAEKQEEDEEVDGIKQQIRFTKQSSVASTRNTLKMAQDAELAGMNTIGMLGHQSEKLNTVERNLNLMQIQNRNADDKVSELKKLNRNILAVHVSNPFHSKRRAREAEDKIKMLRMQDKRNQEDITSTLHQSTKRIENAMTSGNGPSEVRDRYHNQQILEKSKRYQFENDEEDDEMEMEIDKNLDKIGQVSGRLKKLALTTGKEIDSQQNRIKRIEESTDDLDIRIHVNTTKLTNIR</sequence>
<dbReference type="CDD" id="cd15857">
    <property type="entry name" value="SNARE_SEC9C"/>
    <property type="match status" value="1"/>
</dbReference>
<dbReference type="SUPFAM" id="SSF58038">
    <property type="entry name" value="SNARE fusion complex"/>
    <property type="match status" value="2"/>
</dbReference>
<dbReference type="PANTHER" id="PTHR19305:SF9">
    <property type="entry name" value="SYNAPTOSOMAL-ASSOCIATED PROTEIN 29"/>
    <property type="match status" value="1"/>
</dbReference>
<feature type="region of interest" description="Disordered" evidence="7">
    <location>
        <begin position="1"/>
        <end position="20"/>
    </location>
</feature>
<dbReference type="GO" id="GO:0031201">
    <property type="term" value="C:SNARE complex"/>
    <property type="evidence" value="ECO:0007669"/>
    <property type="project" value="TreeGrafter"/>
</dbReference>
<keyword evidence="2" id="KW-0813">Transport</keyword>
<organism evidence="9 10">
    <name type="scientific">Kluyveromyces dobzhanskii CBS 2104</name>
    <dbReference type="NCBI Taxonomy" id="1427455"/>
    <lineage>
        <taxon>Eukaryota</taxon>
        <taxon>Fungi</taxon>
        <taxon>Dikarya</taxon>
        <taxon>Ascomycota</taxon>
        <taxon>Saccharomycotina</taxon>
        <taxon>Saccharomycetes</taxon>
        <taxon>Saccharomycetales</taxon>
        <taxon>Saccharomycetaceae</taxon>
        <taxon>Kluyveromyces</taxon>
    </lineage>
</organism>
<evidence type="ECO:0000259" key="8">
    <source>
        <dbReference type="PROSITE" id="PS50192"/>
    </source>
</evidence>
<reference evidence="9 10" key="1">
    <citation type="submission" date="2014-03" db="EMBL/GenBank/DDBJ databases">
        <title>The genome of Kluyveromyces dobzhanskii.</title>
        <authorList>
            <person name="Nystedt B."/>
            <person name="Astrom S."/>
        </authorList>
    </citation>
    <scope>NUCLEOTIDE SEQUENCE [LARGE SCALE GENOMIC DNA]</scope>
    <source>
        <strain evidence="9 10">CBS 2104</strain>
    </source>
</reference>
<evidence type="ECO:0000256" key="1">
    <source>
        <dbReference type="ARBA" id="ARBA00009480"/>
    </source>
</evidence>
<feature type="compositionally biased region" description="Polar residues" evidence="7">
    <location>
        <begin position="114"/>
        <end position="144"/>
    </location>
</feature>
<name>A0A0A8L3K2_9SACH</name>
<dbReference type="PROSITE" id="PS50192">
    <property type="entry name" value="T_SNARE"/>
    <property type="match status" value="1"/>
</dbReference>
<dbReference type="Gene3D" id="1.20.5.110">
    <property type="match status" value="2"/>
</dbReference>
<dbReference type="GO" id="GO:0006906">
    <property type="term" value="P:vesicle fusion"/>
    <property type="evidence" value="ECO:0007669"/>
    <property type="project" value="TreeGrafter"/>
</dbReference>
<evidence type="ECO:0000256" key="7">
    <source>
        <dbReference type="SAM" id="MobiDB-lite"/>
    </source>
</evidence>
<comment type="similarity">
    <text evidence="1">Belongs to the SNAP-25 family.</text>
</comment>
<dbReference type="AlphaFoldDB" id="A0A0A8L3K2"/>
<comment type="caution">
    <text evidence="9">The sequence shown here is derived from an EMBL/GenBank/DDBJ whole genome shotgun (WGS) entry which is preliminary data.</text>
</comment>
<feature type="region of interest" description="Disordered" evidence="7">
    <location>
        <begin position="64"/>
        <end position="262"/>
    </location>
</feature>
<dbReference type="GO" id="GO:0005484">
    <property type="term" value="F:SNAP receptor activity"/>
    <property type="evidence" value="ECO:0007669"/>
    <property type="project" value="TreeGrafter"/>
</dbReference>
<keyword evidence="3" id="KW-0653">Protein transport</keyword>
<accession>A0A0A8L3K2</accession>
<feature type="compositionally biased region" description="Low complexity" evidence="7">
    <location>
        <begin position="93"/>
        <end position="103"/>
    </location>
</feature>
<keyword evidence="4 6" id="KW-0175">Coiled coil</keyword>
<protein>
    <recommendedName>
        <fullName evidence="5">Protein transport protein SEC9</fullName>
    </recommendedName>
</protein>
<dbReference type="GO" id="GO:0006887">
    <property type="term" value="P:exocytosis"/>
    <property type="evidence" value="ECO:0007669"/>
    <property type="project" value="TreeGrafter"/>
</dbReference>
<feature type="compositionally biased region" description="Low complexity" evidence="7">
    <location>
        <begin position="216"/>
        <end position="235"/>
    </location>
</feature>
<evidence type="ECO:0000256" key="2">
    <source>
        <dbReference type="ARBA" id="ARBA00022448"/>
    </source>
</evidence>
<evidence type="ECO:0000256" key="6">
    <source>
        <dbReference type="SAM" id="Coils"/>
    </source>
</evidence>
<feature type="compositionally biased region" description="Low complexity" evidence="7">
    <location>
        <begin position="165"/>
        <end position="176"/>
    </location>
</feature>
<dbReference type="GO" id="GO:0015031">
    <property type="term" value="P:protein transport"/>
    <property type="evidence" value="ECO:0007669"/>
    <property type="project" value="UniProtKB-KW"/>
</dbReference>
<dbReference type="EMBL" id="CCBQ010000025">
    <property type="protein sequence ID" value="CDO93481.1"/>
    <property type="molecule type" value="Genomic_DNA"/>
</dbReference>
<dbReference type="SMART" id="SM00397">
    <property type="entry name" value="t_SNARE"/>
    <property type="match status" value="2"/>
</dbReference>
<dbReference type="FunFam" id="1.20.5.110:FF:000043">
    <property type="entry name" value="Protein transport protein sec9"/>
    <property type="match status" value="1"/>
</dbReference>
<evidence type="ECO:0000313" key="9">
    <source>
        <dbReference type="EMBL" id="CDO93481.1"/>
    </source>
</evidence>